<evidence type="ECO:0000313" key="11">
    <source>
        <dbReference type="EMBL" id="ADD67092.1"/>
    </source>
</evidence>
<comment type="function">
    <text evidence="1 10">Controls the rotational direction of flagella during chemotaxis.</text>
</comment>
<gene>
    <name evidence="11" type="ordered locus">Dacet_0292</name>
</gene>
<dbReference type="InterPro" id="IPR005503">
    <property type="entry name" value="FliL"/>
</dbReference>
<keyword evidence="8 10" id="KW-1133">Transmembrane helix</keyword>
<evidence type="ECO:0000313" key="12">
    <source>
        <dbReference type="Proteomes" id="UP000002012"/>
    </source>
</evidence>
<dbReference type="OrthoDB" id="9799777at2"/>
<keyword evidence="6 10" id="KW-0812">Transmembrane</keyword>
<reference evidence="11 12" key="1">
    <citation type="journal article" date="2010" name="Stand. Genomic Sci.">
        <title>Complete genome sequence of Denitrovibrio acetiphilus type strain (N2460).</title>
        <authorList>
            <person name="Kiss H."/>
            <person name="Lang E."/>
            <person name="Lapidus A."/>
            <person name="Copeland A."/>
            <person name="Nolan M."/>
            <person name="Glavina Del Rio T."/>
            <person name="Chen F."/>
            <person name="Lucas S."/>
            <person name="Tice H."/>
            <person name="Cheng J.F."/>
            <person name="Han C."/>
            <person name="Goodwin L."/>
            <person name="Pitluck S."/>
            <person name="Liolios K."/>
            <person name="Pati A."/>
            <person name="Ivanova N."/>
            <person name="Mavromatis K."/>
            <person name="Chen A."/>
            <person name="Palaniappan K."/>
            <person name="Land M."/>
            <person name="Hauser L."/>
            <person name="Chang Y.J."/>
            <person name="Jeffries C.D."/>
            <person name="Detter J.C."/>
            <person name="Brettin T."/>
            <person name="Spring S."/>
            <person name="Rohde M."/>
            <person name="Goker M."/>
            <person name="Woyke T."/>
            <person name="Bristow J."/>
            <person name="Eisen J.A."/>
            <person name="Markowitz V."/>
            <person name="Hugenholtz P."/>
            <person name="Kyrpides N.C."/>
            <person name="Klenk H.P."/>
        </authorList>
    </citation>
    <scope>NUCLEOTIDE SEQUENCE [LARGE SCALE GENOMIC DNA]</scope>
    <source>
        <strain evidence="12">DSM 12809 / NBRC 114555 / N2460</strain>
    </source>
</reference>
<sequence length="177" mass="19374">MAEDEKGKDEESSEGKKKSGGALKLIIVILLLLIILGVLGGAGYMFFMKPKPDAAAEVQPAKKAAAPKKEVKEGGGIGSLYPLENFIVNMADTGGTRYLRVTLQLELDDTKKFAEALDMRKPQLRDAILTVLASKRYEEVSSAQGKLILKQELLRRLNSLVTEGTIVNIYFTEFVAQ</sequence>
<evidence type="ECO:0000256" key="10">
    <source>
        <dbReference type="RuleBase" id="RU364125"/>
    </source>
</evidence>
<evidence type="ECO:0000256" key="3">
    <source>
        <dbReference type="ARBA" id="ARBA00008281"/>
    </source>
</evidence>
<name>D4H2N1_DENA2</name>
<dbReference type="GO" id="GO:0071978">
    <property type="term" value="P:bacterial-type flagellum-dependent swarming motility"/>
    <property type="evidence" value="ECO:0007669"/>
    <property type="project" value="TreeGrafter"/>
</dbReference>
<evidence type="ECO:0000256" key="2">
    <source>
        <dbReference type="ARBA" id="ARBA00004162"/>
    </source>
</evidence>
<dbReference type="AlphaFoldDB" id="D4H2N1"/>
<dbReference type="Pfam" id="PF03748">
    <property type="entry name" value="FliL"/>
    <property type="match status" value="1"/>
</dbReference>
<comment type="similarity">
    <text evidence="3 10">Belongs to the FliL family.</text>
</comment>
<evidence type="ECO:0000256" key="8">
    <source>
        <dbReference type="ARBA" id="ARBA00022989"/>
    </source>
</evidence>
<organism evidence="11 12">
    <name type="scientific">Denitrovibrio acetiphilus (strain DSM 12809 / NBRC 114555 / N2460)</name>
    <dbReference type="NCBI Taxonomy" id="522772"/>
    <lineage>
        <taxon>Bacteria</taxon>
        <taxon>Pseudomonadati</taxon>
        <taxon>Deferribacterota</taxon>
        <taxon>Deferribacteres</taxon>
        <taxon>Deferribacterales</taxon>
        <taxon>Geovibrionaceae</taxon>
        <taxon>Denitrovibrio</taxon>
    </lineage>
</organism>
<keyword evidence="11" id="KW-0282">Flagellum</keyword>
<evidence type="ECO:0000256" key="5">
    <source>
        <dbReference type="ARBA" id="ARBA00022500"/>
    </source>
</evidence>
<evidence type="ECO:0000256" key="1">
    <source>
        <dbReference type="ARBA" id="ARBA00002254"/>
    </source>
</evidence>
<dbReference type="STRING" id="522772.Dacet_0292"/>
<protein>
    <recommendedName>
        <fullName evidence="10">Flagellar protein FliL</fullName>
    </recommendedName>
</protein>
<keyword evidence="4 10" id="KW-1003">Cell membrane</keyword>
<accession>D4H2N1</accession>
<dbReference type="GO" id="GO:0009425">
    <property type="term" value="C:bacterial-type flagellum basal body"/>
    <property type="evidence" value="ECO:0007669"/>
    <property type="project" value="InterPro"/>
</dbReference>
<keyword evidence="9 10" id="KW-0472">Membrane</keyword>
<evidence type="ECO:0000256" key="4">
    <source>
        <dbReference type="ARBA" id="ARBA00022475"/>
    </source>
</evidence>
<keyword evidence="11" id="KW-0969">Cilium</keyword>
<keyword evidence="11" id="KW-0966">Cell projection</keyword>
<evidence type="ECO:0000256" key="6">
    <source>
        <dbReference type="ARBA" id="ARBA00022692"/>
    </source>
</evidence>
<dbReference type="GO" id="GO:0006935">
    <property type="term" value="P:chemotaxis"/>
    <property type="evidence" value="ECO:0007669"/>
    <property type="project" value="UniProtKB-KW"/>
</dbReference>
<dbReference type="eggNOG" id="COG1580">
    <property type="taxonomic scope" value="Bacteria"/>
</dbReference>
<dbReference type="RefSeq" id="WP_013009637.1">
    <property type="nucleotide sequence ID" value="NC_013943.1"/>
</dbReference>
<feature type="transmembrane region" description="Helical" evidence="10">
    <location>
        <begin position="21"/>
        <end position="47"/>
    </location>
</feature>
<dbReference type="PANTHER" id="PTHR35091:SF2">
    <property type="entry name" value="FLAGELLAR PROTEIN FLIL"/>
    <property type="match status" value="1"/>
</dbReference>
<keyword evidence="12" id="KW-1185">Reference proteome</keyword>
<dbReference type="GO" id="GO:0005886">
    <property type="term" value="C:plasma membrane"/>
    <property type="evidence" value="ECO:0007669"/>
    <property type="project" value="UniProtKB-SubCell"/>
</dbReference>
<proteinExistence type="inferred from homology"/>
<dbReference type="KEGG" id="dap:Dacet_0292"/>
<dbReference type="PaxDb" id="522772-Dacet_0292"/>
<dbReference type="HOGENOM" id="CLU_099018_2_0_0"/>
<comment type="subcellular location">
    <subcellularLocation>
        <location evidence="2">Cell membrane</location>
        <topology evidence="2">Single-pass membrane protein</topology>
    </subcellularLocation>
</comment>
<evidence type="ECO:0000256" key="7">
    <source>
        <dbReference type="ARBA" id="ARBA00022779"/>
    </source>
</evidence>
<dbReference type="PANTHER" id="PTHR35091">
    <property type="entry name" value="FLAGELLAR PROTEIN FLIL"/>
    <property type="match status" value="1"/>
</dbReference>
<dbReference type="EMBL" id="CP001968">
    <property type="protein sequence ID" value="ADD67092.1"/>
    <property type="molecule type" value="Genomic_DNA"/>
</dbReference>
<dbReference type="InParanoid" id="D4H2N1"/>
<keyword evidence="5 10" id="KW-0145">Chemotaxis</keyword>
<dbReference type="Proteomes" id="UP000002012">
    <property type="component" value="Chromosome"/>
</dbReference>
<keyword evidence="7 10" id="KW-0283">Flagellar rotation</keyword>
<evidence type="ECO:0000256" key="9">
    <source>
        <dbReference type="ARBA" id="ARBA00023136"/>
    </source>
</evidence>